<evidence type="ECO:0000313" key="5">
    <source>
        <dbReference type="Proteomes" id="UP000593562"/>
    </source>
</evidence>
<name>A0A7J7C8X4_TRIWF</name>
<evidence type="ECO:0000256" key="1">
    <source>
        <dbReference type="ARBA" id="ARBA00004370"/>
    </source>
</evidence>
<evidence type="ECO:0000313" key="4">
    <source>
        <dbReference type="EMBL" id="KAF5730579.1"/>
    </source>
</evidence>
<dbReference type="FunCoup" id="A0A7J7C8X4">
    <property type="interactions" value="102"/>
</dbReference>
<protein>
    <submittedName>
        <fullName evidence="4">Protein NDR1-like</fullName>
    </submittedName>
</protein>
<evidence type="ECO:0000256" key="3">
    <source>
        <dbReference type="SAM" id="Phobius"/>
    </source>
</evidence>
<dbReference type="InParanoid" id="A0A7J7C8X4"/>
<accession>A0A7J7C8X4</accession>
<keyword evidence="2 3" id="KW-0472">Membrane</keyword>
<keyword evidence="5" id="KW-1185">Reference proteome</keyword>
<comment type="caution">
    <text evidence="4">The sequence shown here is derived from an EMBL/GenBank/DDBJ whole genome shotgun (WGS) entry which is preliminary data.</text>
</comment>
<dbReference type="GO" id="GO:0009506">
    <property type="term" value="C:plasmodesma"/>
    <property type="evidence" value="ECO:0007669"/>
    <property type="project" value="TreeGrafter"/>
</dbReference>
<dbReference type="PANTHER" id="PTHR31415">
    <property type="entry name" value="OS05G0367900 PROTEIN"/>
    <property type="match status" value="1"/>
</dbReference>
<sequence>MSGGGGGGCCRCCFSFIFTSGLTALFLWLSLRPSNPKCSIDKFYIPALNKTLNSTKNTTLYFELKLANPNKDKGIYYDPLNLTFFDSSNRSHRLGNSIVNRFYQGRQKKAFKGGNVDFGSAVVRAVSRNGSAVFRVDMVTKVRFKIMIWFKTKRYMIRVGADVQVNDQGAKVNPKDVKLKSMAPVIEGCGGGQLGILVNLFVLILLNL</sequence>
<reference evidence="4 5" key="1">
    <citation type="journal article" date="2020" name="Nat. Commun.">
        <title>Genome of Tripterygium wilfordii and identification of cytochrome P450 involved in triptolide biosynthesis.</title>
        <authorList>
            <person name="Tu L."/>
            <person name="Su P."/>
            <person name="Zhang Z."/>
            <person name="Gao L."/>
            <person name="Wang J."/>
            <person name="Hu T."/>
            <person name="Zhou J."/>
            <person name="Zhang Y."/>
            <person name="Zhao Y."/>
            <person name="Liu Y."/>
            <person name="Song Y."/>
            <person name="Tong Y."/>
            <person name="Lu Y."/>
            <person name="Yang J."/>
            <person name="Xu C."/>
            <person name="Jia M."/>
            <person name="Peters R.J."/>
            <person name="Huang L."/>
            <person name="Gao W."/>
        </authorList>
    </citation>
    <scope>NUCLEOTIDE SEQUENCE [LARGE SCALE GENOMIC DNA]</scope>
    <source>
        <strain evidence="5">cv. XIE 37</strain>
        <tissue evidence="4">Leaf</tissue>
    </source>
</reference>
<dbReference type="AlphaFoldDB" id="A0A7J7C8X4"/>
<feature type="transmembrane region" description="Helical" evidence="3">
    <location>
        <begin position="12"/>
        <end position="31"/>
    </location>
</feature>
<organism evidence="4 5">
    <name type="scientific">Tripterygium wilfordii</name>
    <name type="common">Thunder God vine</name>
    <dbReference type="NCBI Taxonomy" id="458696"/>
    <lineage>
        <taxon>Eukaryota</taxon>
        <taxon>Viridiplantae</taxon>
        <taxon>Streptophyta</taxon>
        <taxon>Embryophyta</taxon>
        <taxon>Tracheophyta</taxon>
        <taxon>Spermatophyta</taxon>
        <taxon>Magnoliopsida</taxon>
        <taxon>eudicotyledons</taxon>
        <taxon>Gunneridae</taxon>
        <taxon>Pentapetalae</taxon>
        <taxon>rosids</taxon>
        <taxon>fabids</taxon>
        <taxon>Celastrales</taxon>
        <taxon>Celastraceae</taxon>
        <taxon>Tripterygium</taxon>
    </lineage>
</organism>
<evidence type="ECO:0000256" key="2">
    <source>
        <dbReference type="ARBA" id="ARBA00023136"/>
    </source>
</evidence>
<dbReference type="GO" id="GO:0005886">
    <property type="term" value="C:plasma membrane"/>
    <property type="evidence" value="ECO:0007669"/>
    <property type="project" value="TreeGrafter"/>
</dbReference>
<dbReference type="GO" id="GO:0098542">
    <property type="term" value="P:defense response to other organism"/>
    <property type="evidence" value="ECO:0007669"/>
    <property type="project" value="InterPro"/>
</dbReference>
<keyword evidence="3" id="KW-1133">Transmembrane helix</keyword>
<comment type="subcellular location">
    <subcellularLocation>
        <location evidence="1">Membrane</location>
    </subcellularLocation>
</comment>
<gene>
    <name evidence="4" type="ORF">HS088_TW19G00171</name>
</gene>
<dbReference type="PANTHER" id="PTHR31415:SF52">
    <property type="entry name" value="LATE EMBRYOGENESIS ABUNDANT (LEA) HYDROXYPROLINE-RICH GLYCOPROTEIN FAMILY-RELATED"/>
    <property type="match status" value="1"/>
</dbReference>
<dbReference type="Proteomes" id="UP000593562">
    <property type="component" value="Unassembled WGS sequence"/>
</dbReference>
<dbReference type="EMBL" id="JAAARO010000019">
    <property type="protein sequence ID" value="KAF5730579.1"/>
    <property type="molecule type" value="Genomic_DNA"/>
</dbReference>
<proteinExistence type="predicted"/>
<dbReference type="InterPro" id="IPR044839">
    <property type="entry name" value="NDR1-like"/>
</dbReference>
<keyword evidence="3" id="KW-0812">Transmembrane</keyword>